<comment type="similarity">
    <text evidence="3 13">Belongs to the cytochrome P450 family.</text>
</comment>
<evidence type="ECO:0000256" key="2">
    <source>
        <dbReference type="ARBA" id="ARBA00004167"/>
    </source>
</evidence>
<dbReference type="GO" id="GO:0016132">
    <property type="term" value="P:brassinosteroid biosynthetic process"/>
    <property type="evidence" value="ECO:0007669"/>
    <property type="project" value="TreeGrafter"/>
</dbReference>
<dbReference type="Pfam" id="PF00067">
    <property type="entry name" value="p450"/>
    <property type="match status" value="1"/>
</dbReference>
<evidence type="ECO:0000256" key="7">
    <source>
        <dbReference type="ARBA" id="ARBA00022989"/>
    </source>
</evidence>
<dbReference type="AlphaFoldDB" id="A0AAV2DBN0"/>
<evidence type="ECO:0000256" key="3">
    <source>
        <dbReference type="ARBA" id="ARBA00010617"/>
    </source>
</evidence>
<keyword evidence="7 14" id="KW-1133">Transmembrane helix</keyword>
<keyword evidence="6 12" id="KW-0479">Metal-binding</keyword>
<evidence type="ECO:0000256" key="4">
    <source>
        <dbReference type="ARBA" id="ARBA00022617"/>
    </source>
</evidence>
<protein>
    <recommendedName>
        <fullName evidence="17">Cytochrome P450</fullName>
    </recommendedName>
</protein>
<dbReference type="PANTHER" id="PTHR24286">
    <property type="entry name" value="CYTOCHROME P450 26"/>
    <property type="match status" value="1"/>
</dbReference>
<comment type="cofactor">
    <cofactor evidence="1 12">
        <name>heme</name>
        <dbReference type="ChEBI" id="CHEBI:30413"/>
    </cofactor>
</comment>
<keyword evidence="16" id="KW-1185">Reference proteome</keyword>
<evidence type="ECO:0000256" key="9">
    <source>
        <dbReference type="ARBA" id="ARBA00023004"/>
    </source>
</evidence>
<dbReference type="FunFam" id="1.10.630.10:FF:000020">
    <property type="entry name" value="Cytochrome P450 family protein"/>
    <property type="match status" value="1"/>
</dbReference>
<evidence type="ECO:0000256" key="1">
    <source>
        <dbReference type="ARBA" id="ARBA00001971"/>
    </source>
</evidence>
<feature type="transmembrane region" description="Helical" evidence="14">
    <location>
        <begin position="12"/>
        <end position="34"/>
    </location>
</feature>
<name>A0AAV2DBN0_9ROSI</name>
<evidence type="ECO:0000256" key="12">
    <source>
        <dbReference type="PIRSR" id="PIRSR602401-1"/>
    </source>
</evidence>
<keyword evidence="11 14" id="KW-0472">Membrane</keyword>
<reference evidence="15 16" key="1">
    <citation type="submission" date="2024-04" db="EMBL/GenBank/DDBJ databases">
        <authorList>
            <person name="Fracassetti M."/>
        </authorList>
    </citation>
    <scope>NUCLEOTIDE SEQUENCE [LARGE SCALE GENOMIC DNA]</scope>
</reference>
<evidence type="ECO:0000256" key="8">
    <source>
        <dbReference type="ARBA" id="ARBA00023002"/>
    </source>
</evidence>
<evidence type="ECO:0000256" key="10">
    <source>
        <dbReference type="ARBA" id="ARBA00023033"/>
    </source>
</evidence>
<keyword evidence="8 13" id="KW-0560">Oxidoreductase</keyword>
<dbReference type="GO" id="GO:0005506">
    <property type="term" value="F:iron ion binding"/>
    <property type="evidence" value="ECO:0007669"/>
    <property type="project" value="InterPro"/>
</dbReference>
<keyword evidence="9 12" id="KW-0408">Iron</keyword>
<evidence type="ECO:0000313" key="16">
    <source>
        <dbReference type="Proteomes" id="UP001497516"/>
    </source>
</evidence>
<keyword evidence="4 12" id="KW-0349">Heme</keyword>
<dbReference type="InterPro" id="IPR002401">
    <property type="entry name" value="Cyt_P450_E_grp-I"/>
</dbReference>
<gene>
    <name evidence="15" type="ORF">LTRI10_LOCUS13387</name>
</gene>
<evidence type="ECO:0000256" key="14">
    <source>
        <dbReference type="SAM" id="Phobius"/>
    </source>
</evidence>
<dbReference type="EMBL" id="OZ034815">
    <property type="protein sequence ID" value="CAL1371313.1"/>
    <property type="molecule type" value="Genomic_DNA"/>
</dbReference>
<dbReference type="GO" id="GO:0016125">
    <property type="term" value="P:sterol metabolic process"/>
    <property type="evidence" value="ECO:0007669"/>
    <property type="project" value="TreeGrafter"/>
</dbReference>
<proteinExistence type="inferred from homology"/>
<dbReference type="PRINTS" id="PR00385">
    <property type="entry name" value="P450"/>
</dbReference>
<dbReference type="InterPro" id="IPR036396">
    <property type="entry name" value="Cyt_P450_sf"/>
</dbReference>
<keyword evidence="5 14" id="KW-0812">Transmembrane</keyword>
<evidence type="ECO:0000256" key="6">
    <source>
        <dbReference type="ARBA" id="ARBA00022723"/>
    </source>
</evidence>
<dbReference type="GO" id="GO:0004497">
    <property type="term" value="F:monooxygenase activity"/>
    <property type="evidence" value="ECO:0007669"/>
    <property type="project" value="UniProtKB-KW"/>
</dbReference>
<dbReference type="PROSITE" id="PS00086">
    <property type="entry name" value="CYTOCHROME_P450"/>
    <property type="match status" value="1"/>
</dbReference>
<dbReference type="SUPFAM" id="SSF48264">
    <property type="entry name" value="Cytochrome P450"/>
    <property type="match status" value="1"/>
</dbReference>
<dbReference type="GO" id="GO:0020037">
    <property type="term" value="F:heme binding"/>
    <property type="evidence" value="ECO:0007669"/>
    <property type="project" value="InterPro"/>
</dbReference>
<evidence type="ECO:0000256" key="5">
    <source>
        <dbReference type="ARBA" id="ARBA00022692"/>
    </source>
</evidence>
<evidence type="ECO:0000313" key="15">
    <source>
        <dbReference type="EMBL" id="CAL1371313.1"/>
    </source>
</evidence>
<evidence type="ECO:0008006" key="17">
    <source>
        <dbReference type="Google" id="ProtNLM"/>
    </source>
</evidence>
<dbReference type="InterPro" id="IPR017972">
    <property type="entry name" value="Cyt_P450_CS"/>
</dbReference>
<organism evidence="15 16">
    <name type="scientific">Linum trigynum</name>
    <dbReference type="NCBI Taxonomy" id="586398"/>
    <lineage>
        <taxon>Eukaryota</taxon>
        <taxon>Viridiplantae</taxon>
        <taxon>Streptophyta</taxon>
        <taxon>Embryophyta</taxon>
        <taxon>Tracheophyta</taxon>
        <taxon>Spermatophyta</taxon>
        <taxon>Magnoliopsida</taxon>
        <taxon>eudicotyledons</taxon>
        <taxon>Gunneridae</taxon>
        <taxon>Pentapetalae</taxon>
        <taxon>rosids</taxon>
        <taxon>fabids</taxon>
        <taxon>Malpighiales</taxon>
        <taxon>Linaceae</taxon>
        <taxon>Linum</taxon>
    </lineage>
</organism>
<dbReference type="PRINTS" id="PR00463">
    <property type="entry name" value="EP450I"/>
</dbReference>
<comment type="subcellular location">
    <subcellularLocation>
        <location evidence="2">Membrane</location>
        <topology evidence="2">Single-pass membrane protein</topology>
    </subcellularLocation>
</comment>
<feature type="binding site" description="axial binding residue" evidence="12">
    <location>
        <position position="446"/>
    </location>
    <ligand>
        <name>heme</name>
        <dbReference type="ChEBI" id="CHEBI:30413"/>
    </ligand>
    <ligandPart>
        <name>Fe</name>
        <dbReference type="ChEBI" id="CHEBI:18248"/>
    </ligandPart>
</feature>
<accession>A0AAV2DBN0</accession>
<dbReference type="InterPro" id="IPR001128">
    <property type="entry name" value="Cyt_P450"/>
</dbReference>
<dbReference type="CDD" id="cd11043">
    <property type="entry name" value="CYP90-like"/>
    <property type="match status" value="1"/>
</dbReference>
<dbReference type="Proteomes" id="UP001497516">
    <property type="component" value="Chromosome 2"/>
</dbReference>
<dbReference type="PANTHER" id="PTHR24286:SF236">
    <property type="entry name" value="P450, PUTATIVE-RELATED"/>
    <property type="match status" value="1"/>
</dbReference>
<dbReference type="GO" id="GO:0016705">
    <property type="term" value="F:oxidoreductase activity, acting on paired donors, with incorporation or reduction of molecular oxygen"/>
    <property type="evidence" value="ECO:0007669"/>
    <property type="project" value="InterPro"/>
</dbReference>
<evidence type="ECO:0000256" key="13">
    <source>
        <dbReference type="RuleBase" id="RU000461"/>
    </source>
</evidence>
<evidence type="ECO:0000256" key="11">
    <source>
        <dbReference type="ARBA" id="ARBA00023136"/>
    </source>
</evidence>
<dbReference type="Gene3D" id="1.10.630.10">
    <property type="entry name" value="Cytochrome P450"/>
    <property type="match status" value="1"/>
</dbReference>
<dbReference type="GO" id="GO:0010268">
    <property type="term" value="P:brassinosteroid homeostasis"/>
    <property type="evidence" value="ECO:0007669"/>
    <property type="project" value="TreeGrafter"/>
</dbReference>
<dbReference type="GO" id="GO:0016020">
    <property type="term" value="C:membrane"/>
    <property type="evidence" value="ECO:0007669"/>
    <property type="project" value="UniProtKB-SubCell"/>
</dbReference>
<keyword evidence="10 13" id="KW-0503">Monooxygenase</keyword>
<sequence>MEMIIISSNGSSVIQSLSVALGVLFFSILCYRLLGTRRSRPTAKCMIGTKLPPGSMGLPIIGETLQFFVPYTSDDISPFISKRIQRYGPVFKTRLIGKPVIVSTDPEVNHLVLKQEGDGELLFLPWYSDSFNEIMGSDSLLALQGSVHKYMRNLVLEEFGPERLKSLLADMERHTVRHLRSWSARPSVELKDAVSTMIHSFTVEKVFSMKTDTEPVREFKQCYDAFLRGLISFPIYIPGTSFWKCMQGRKGALNIIKRLMEQRRESPHKERKDYLDFMIAEMKKDGSPLTEKVAIDLLFLLPFATFESTSSCIVTALHYLSKHPAALEELTREHEAILKGKEGSTEPGGISWKEYKSMTFTHMVINETLRLTNIVPGIFRKAIKDVEVNGYLIPAGWTVMVYPASVHLNPKVYGDPLSFNPWRWKGQQLHSGSQNFMVFGGGVRLCAGADFVKVQMAIVFHHLVTKYRWEVIKGGEPIRYPGLIFPEGFHVNISAVKKESHQK</sequence>